<feature type="compositionally biased region" description="Polar residues" evidence="1">
    <location>
        <begin position="16"/>
        <end position="37"/>
    </location>
</feature>
<feature type="region of interest" description="Disordered" evidence="1">
    <location>
        <begin position="1"/>
        <end position="37"/>
    </location>
</feature>
<keyword evidence="3" id="KW-1185">Reference proteome</keyword>
<proteinExistence type="predicted"/>
<name>A0A392USQ7_9FABA</name>
<evidence type="ECO:0000256" key="1">
    <source>
        <dbReference type="SAM" id="MobiDB-lite"/>
    </source>
</evidence>
<evidence type="ECO:0000313" key="2">
    <source>
        <dbReference type="EMBL" id="MCI74805.1"/>
    </source>
</evidence>
<comment type="caution">
    <text evidence="2">The sequence shown here is derived from an EMBL/GenBank/DDBJ whole genome shotgun (WGS) entry which is preliminary data.</text>
</comment>
<protein>
    <submittedName>
        <fullName evidence="2">Uncharacterized protein</fullName>
    </submittedName>
</protein>
<reference evidence="2 3" key="1">
    <citation type="journal article" date="2018" name="Front. Plant Sci.">
        <title>Red Clover (Trifolium pratense) and Zigzag Clover (T. medium) - A Picture of Genomic Similarities and Differences.</title>
        <authorList>
            <person name="Dluhosova J."/>
            <person name="Istvanek J."/>
            <person name="Nedelnik J."/>
            <person name="Repkova J."/>
        </authorList>
    </citation>
    <scope>NUCLEOTIDE SEQUENCE [LARGE SCALE GENOMIC DNA]</scope>
    <source>
        <strain evidence="3">cv. 10/8</strain>
        <tissue evidence="2">Leaf</tissue>
    </source>
</reference>
<dbReference type="Proteomes" id="UP000265520">
    <property type="component" value="Unassembled WGS sequence"/>
</dbReference>
<feature type="non-terminal residue" evidence="2">
    <location>
        <position position="1"/>
    </location>
</feature>
<accession>A0A392USQ7</accession>
<sequence>PPSTRQSANPCLWHSISRSSLDDQQTPTSLYSSGQTWQTSRSTESSSIRAVLSTSCTPALSRPYSSTSAI</sequence>
<evidence type="ECO:0000313" key="3">
    <source>
        <dbReference type="Proteomes" id="UP000265520"/>
    </source>
</evidence>
<organism evidence="2 3">
    <name type="scientific">Trifolium medium</name>
    <dbReference type="NCBI Taxonomy" id="97028"/>
    <lineage>
        <taxon>Eukaryota</taxon>
        <taxon>Viridiplantae</taxon>
        <taxon>Streptophyta</taxon>
        <taxon>Embryophyta</taxon>
        <taxon>Tracheophyta</taxon>
        <taxon>Spermatophyta</taxon>
        <taxon>Magnoliopsida</taxon>
        <taxon>eudicotyledons</taxon>
        <taxon>Gunneridae</taxon>
        <taxon>Pentapetalae</taxon>
        <taxon>rosids</taxon>
        <taxon>fabids</taxon>
        <taxon>Fabales</taxon>
        <taxon>Fabaceae</taxon>
        <taxon>Papilionoideae</taxon>
        <taxon>50 kb inversion clade</taxon>
        <taxon>NPAAA clade</taxon>
        <taxon>Hologalegina</taxon>
        <taxon>IRL clade</taxon>
        <taxon>Trifolieae</taxon>
        <taxon>Trifolium</taxon>
    </lineage>
</organism>
<dbReference type="EMBL" id="LXQA010868267">
    <property type="protein sequence ID" value="MCI74805.1"/>
    <property type="molecule type" value="Genomic_DNA"/>
</dbReference>
<dbReference type="AlphaFoldDB" id="A0A392USQ7"/>